<comment type="similarity">
    <text evidence="5">Belongs to the class-III pyridoxal-phosphate-dependent aminotransferase family. ArgD subfamily.</text>
</comment>
<dbReference type="EMBL" id="JBCITK010000001">
    <property type="protein sequence ID" value="MEN0644211.1"/>
    <property type="molecule type" value="Genomic_DNA"/>
</dbReference>
<keyword evidence="1 5" id="KW-0032">Aminotransferase</keyword>
<evidence type="ECO:0000256" key="5">
    <source>
        <dbReference type="HAMAP-Rule" id="MF_01107"/>
    </source>
</evidence>
<dbReference type="Gene3D" id="3.90.1150.10">
    <property type="entry name" value="Aspartate Aminotransferase, domain 1"/>
    <property type="match status" value="1"/>
</dbReference>
<dbReference type="PANTHER" id="PTHR11986">
    <property type="entry name" value="AMINOTRANSFERASE CLASS III"/>
    <property type="match status" value="1"/>
</dbReference>
<keyword evidence="5" id="KW-0963">Cytoplasm</keyword>
<evidence type="ECO:0000256" key="4">
    <source>
        <dbReference type="ARBA" id="ARBA00022898"/>
    </source>
</evidence>
<feature type="binding site" evidence="5">
    <location>
        <position position="122"/>
    </location>
    <ligand>
        <name>pyridoxal 5'-phosphate</name>
        <dbReference type="ChEBI" id="CHEBI:597326"/>
    </ligand>
</feature>
<name>A0ABU9VJX1_9BACI</name>
<dbReference type="NCBIfam" id="NF002797">
    <property type="entry name" value="PRK02936.1"/>
    <property type="match status" value="1"/>
</dbReference>
<comment type="pathway">
    <text evidence="5">Amino-acid biosynthesis; L-arginine biosynthesis; N(2)-acetyl-L-ornithine from L-glutamate: step 4/4.</text>
</comment>
<dbReference type="InterPro" id="IPR015422">
    <property type="entry name" value="PyrdxlP-dep_Trfase_small"/>
</dbReference>
<dbReference type="NCBIfam" id="NF002325">
    <property type="entry name" value="PRK01278.1"/>
    <property type="match status" value="1"/>
</dbReference>
<dbReference type="InterPro" id="IPR005814">
    <property type="entry name" value="Aminotrans_3"/>
</dbReference>
<dbReference type="PROSITE" id="PS00600">
    <property type="entry name" value="AA_TRANSFER_CLASS_3"/>
    <property type="match status" value="1"/>
</dbReference>
<feature type="binding site" evidence="5">
    <location>
        <position position="264"/>
    </location>
    <ligand>
        <name>N(2)-acetyl-L-ornithine</name>
        <dbReference type="ChEBI" id="CHEBI:57805"/>
    </ligand>
</feature>
<comment type="subcellular location">
    <subcellularLocation>
        <location evidence="5">Cytoplasm</location>
    </subcellularLocation>
</comment>
<dbReference type="RefSeq" id="WP_343130961.1">
    <property type="nucleotide sequence ID" value="NZ_JBCITK010000001.1"/>
</dbReference>
<evidence type="ECO:0000313" key="6">
    <source>
        <dbReference type="EMBL" id="MEN0644211.1"/>
    </source>
</evidence>
<dbReference type="InterPro" id="IPR049704">
    <property type="entry name" value="Aminotrans_3_PPA_site"/>
</dbReference>
<dbReference type="GO" id="GO:0003992">
    <property type="term" value="F:N2-acetyl-L-ornithine:2-oxoglutarate 5-aminotransferase activity"/>
    <property type="evidence" value="ECO:0007669"/>
    <property type="project" value="UniProtKB-EC"/>
</dbReference>
<dbReference type="InterPro" id="IPR015424">
    <property type="entry name" value="PyrdxlP-dep_Trfase"/>
</dbReference>
<keyword evidence="2 5" id="KW-0028">Amino-acid biosynthesis</keyword>
<dbReference type="Pfam" id="PF00202">
    <property type="entry name" value="Aminotran_3"/>
    <property type="match status" value="1"/>
</dbReference>
<protein>
    <recommendedName>
        <fullName evidence="5">Acetylornithine aminotransferase</fullName>
        <shortName evidence="5">ACOAT</shortName>
        <ecNumber evidence="5">2.6.1.11</ecNumber>
    </recommendedName>
</protein>
<evidence type="ECO:0000313" key="7">
    <source>
        <dbReference type="Proteomes" id="UP001418796"/>
    </source>
</evidence>
<dbReference type="CDD" id="cd00610">
    <property type="entry name" value="OAT_like"/>
    <property type="match status" value="1"/>
</dbReference>
<feature type="modified residue" description="N6-(pyridoxal phosphate)lysine" evidence="5">
    <location>
        <position position="236"/>
    </location>
</feature>
<keyword evidence="4 5" id="KW-0663">Pyridoxal phosphate</keyword>
<dbReference type="EC" id="2.6.1.11" evidence="5"/>
<reference evidence="6 7" key="1">
    <citation type="submission" date="2024-03" db="EMBL/GenBank/DDBJ databases">
        <title>Bacilli Hybrid Assemblies.</title>
        <authorList>
            <person name="Kovac J."/>
        </authorList>
    </citation>
    <scope>NUCLEOTIDE SEQUENCE [LARGE SCALE GENOMIC DNA]</scope>
    <source>
        <strain evidence="6 7">FSL R7-0666</strain>
    </source>
</reference>
<dbReference type="SUPFAM" id="SSF53383">
    <property type="entry name" value="PLP-dependent transferases"/>
    <property type="match status" value="1"/>
</dbReference>
<comment type="catalytic activity">
    <reaction evidence="5">
        <text>N(2)-acetyl-L-ornithine + 2-oxoglutarate = N-acetyl-L-glutamate 5-semialdehyde + L-glutamate</text>
        <dbReference type="Rhea" id="RHEA:18049"/>
        <dbReference type="ChEBI" id="CHEBI:16810"/>
        <dbReference type="ChEBI" id="CHEBI:29123"/>
        <dbReference type="ChEBI" id="CHEBI:29985"/>
        <dbReference type="ChEBI" id="CHEBI:57805"/>
        <dbReference type="EC" id="2.6.1.11"/>
    </reaction>
</comment>
<accession>A0ABU9VJX1</accession>
<evidence type="ECO:0000256" key="3">
    <source>
        <dbReference type="ARBA" id="ARBA00022679"/>
    </source>
</evidence>
<organism evidence="6 7">
    <name type="scientific">Alkalicoccobacillus gibsonii</name>
    <dbReference type="NCBI Taxonomy" id="79881"/>
    <lineage>
        <taxon>Bacteria</taxon>
        <taxon>Bacillati</taxon>
        <taxon>Bacillota</taxon>
        <taxon>Bacilli</taxon>
        <taxon>Bacillales</taxon>
        <taxon>Bacillaceae</taxon>
        <taxon>Alkalicoccobacillus</taxon>
    </lineage>
</organism>
<feature type="binding site" evidence="5">
    <location>
        <position position="265"/>
    </location>
    <ligand>
        <name>pyridoxal 5'-phosphate</name>
        <dbReference type="ChEBI" id="CHEBI:597326"/>
    </ligand>
</feature>
<comment type="caution">
    <text evidence="6">The sequence shown here is derived from an EMBL/GenBank/DDBJ whole genome shotgun (WGS) entry which is preliminary data.</text>
</comment>
<evidence type="ECO:0000256" key="1">
    <source>
        <dbReference type="ARBA" id="ARBA00022576"/>
    </source>
</evidence>
<dbReference type="Gene3D" id="3.40.640.10">
    <property type="entry name" value="Type I PLP-dependent aspartate aminotransferase-like (Major domain)"/>
    <property type="match status" value="1"/>
</dbReference>
<dbReference type="NCBIfam" id="TIGR00707">
    <property type="entry name" value="argD"/>
    <property type="match status" value="1"/>
</dbReference>
<keyword evidence="3 5" id="KW-0808">Transferase</keyword>
<dbReference type="HAMAP" id="MF_01107">
    <property type="entry name" value="ArgD_aminotrans_3"/>
    <property type="match status" value="1"/>
</dbReference>
<feature type="binding site" evidence="5">
    <location>
        <begin position="207"/>
        <end position="210"/>
    </location>
    <ligand>
        <name>pyridoxal 5'-phosphate</name>
        <dbReference type="ChEBI" id="CHEBI:597326"/>
    </ligand>
</feature>
<dbReference type="PIRSF" id="PIRSF000521">
    <property type="entry name" value="Transaminase_4ab_Lys_Orn"/>
    <property type="match status" value="1"/>
</dbReference>
<keyword evidence="7" id="KW-1185">Reference proteome</keyword>
<evidence type="ECO:0000256" key="2">
    <source>
        <dbReference type="ARBA" id="ARBA00022605"/>
    </source>
</evidence>
<feature type="binding site" evidence="5">
    <location>
        <position position="125"/>
    </location>
    <ligand>
        <name>N(2)-acetyl-L-ornithine</name>
        <dbReference type="ChEBI" id="CHEBI:57805"/>
    </ligand>
</feature>
<dbReference type="Proteomes" id="UP001418796">
    <property type="component" value="Unassembled WGS sequence"/>
</dbReference>
<sequence>MSSLFPTYQRWDVHVKSGKGTTLVDTNDKEYLDFIGGIAVCNLGHCHPTIVDALKKQAEQLWHVSNLFEIDGQEQAASVLAENSSGDYVFFCNSGTEANEAAIKLARKHTGKQHIISLKNSFHGRTLGSMAATGQAKIHEGYGTMLESFSYADLNDLESVKSLVTEETAAVMVEVVQGEGGVRVMDATFAEGLQALCNEHSLLLIVDEVQTGIGRTGKAFGYEHFNLSPDIITVAKGLGNGFPVGALIGKAHLKPAFQPGSHGSTFGGNPLAMAVVNAVLTEVFNESFLNEVVNKGKAFENYLNEALNGSPVVKEVRGLGLIAGIECHAPVADYITKAREKGLLVLPAGPNVIRLLPPLVATNEELKKAAFILAEVVTHQKTTV</sequence>
<comment type="miscellaneous">
    <text evidence="5">May also have succinyldiaminopimelate aminotransferase activity, thus carrying out the corresponding step in lysine biosynthesis.</text>
</comment>
<dbReference type="PANTHER" id="PTHR11986:SF79">
    <property type="entry name" value="ACETYLORNITHINE AMINOTRANSFERASE, MITOCHONDRIAL"/>
    <property type="match status" value="1"/>
</dbReference>
<dbReference type="InterPro" id="IPR050103">
    <property type="entry name" value="Class-III_PLP-dep_AT"/>
</dbReference>
<keyword evidence="5" id="KW-0055">Arginine biosynthesis</keyword>
<dbReference type="InterPro" id="IPR015421">
    <property type="entry name" value="PyrdxlP-dep_Trfase_major"/>
</dbReference>
<gene>
    <name evidence="5" type="primary">argD</name>
    <name evidence="6" type="ORF">MKY91_13750</name>
</gene>
<dbReference type="InterPro" id="IPR004636">
    <property type="entry name" value="AcOrn/SuccOrn_fam"/>
</dbReference>
<feature type="binding site" evidence="5">
    <location>
        <begin position="95"/>
        <end position="96"/>
    </location>
    <ligand>
        <name>pyridoxal 5'-phosphate</name>
        <dbReference type="ChEBI" id="CHEBI:597326"/>
    </ligand>
</feature>
<comment type="subunit">
    <text evidence="5">Homodimer.</text>
</comment>
<comment type="cofactor">
    <cofactor evidence="5">
        <name>pyridoxal 5'-phosphate</name>
        <dbReference type="ChEBI" id="CHEBI:597326"/>
    </cofactor>
    <text evidence="5">Binds 1 pyridoxal phosphate per subunit.</text>
</comment>
<proteinExistence type="inferred from homology"/>